<keyword evidence="3" id="KW-1185">Reference proteome</keyword>
<dbReference type="EMBL" id="AWWV01005102">
    <property type="protein sequence ID" value="OMP05946.1"/>
    <property type="molecule type" value="Genomic_DNA"/>
</dbReference>
<feature type="region of interest" description="Disordered" evidence="1">
    <location>
        <begin position="1"/>
        <end position="21"/>
    </location>
</feature>
<organism evidence="2 3">
    <name type="scientific">Corchorus capsularis</name>
    <name type="common">Jute</name>
    <dbReference type="NCBI Taxonomy" id="210143"/>
    <lineage>
        <taxon>Eukaryota</taxon>
        <taxon>Viridiplantae</taxon>
        <taxon>Streptophyta</taxon>
        <taxon>Embryophyta</taxon>
        <taxon>Tracheophyta</taxon>
        <taxon>Spermatophyta</taxon>
        <taxon>Magnoliopsida</taxon>
        <taxon>eudicotyledons</taxon>
        <taxon>Gunneridae</taxon>
        <taxon>Pentapetalae</taxon>
        <taxon>rosids</taxon>
        <taxon>malvids</taxon>
        <taxon>Malvales</taxon>
        <taxon>Malvaceae</taxon>
        <taxon>Grewioideae</taxon>
        <taxon>Apeibeae</taxon>
        <taxon>Corchorus</taxon>
    </lineage>
</organism>
<evidence type="ECO:0000256" key="1">
    <source>
        <dbReference type="SAM" id="MobiDB-lite"/>
    </source>
</evidence>
<dbReference type="Proteomes" id="UP000188268">
    <property type="component" value="Unassembled WGS sequence"/>
</dbReference>
<dbReference type="AlphaFoldDB" id="A0A1R3KFR9"/>
<evidence type="ECO:0000313" key="3">
    <source>
        <dbReference type="Proteomes" id="UP000188268"/>
    </source>
</evidence>
<sequence length="35" mass="3562">MGVSSGASPCERIESIGESTQREESALSAFAFGVA</sequence>
<name>A0A1R3KFR9_COCAP</name>
<protein>
    <submittedName>
        <fullName evidence="2">Uncharacterized protein</fullName>
    </submittedName>
</protein>
<comment type="caution">
    <text evidence="2">The sequence shown here is derived from an EMBL/GenBank/DDBJ whole genome shotgun (WGS) entry which is preliminary data.</text>
</comment>
<evidence type="ECO:0000313" key="2">
    <source>
        <dbReference type="EMBL" id="OMP05946.1"/>
    </source>
</evidence>
<feature type="compositionally biased region" description="Basic and acidic residues" evidence="1">
    <location>
        <begin position="11"/>
        <end position="21"/>
    </location>
</feature>
<reference evidence="2 3" key="1">
    <citation type="submission" date="2013-09" db="EMBL/GenBank/DDBJ databases">
        <title>Corchorus capsularis genome sequencing.</title>
        <authorList>
            <person name="Alam M."/>
            <person name="Haque M.S."/>
            <person name="Islam M.S."/>
            <person name="Emdad E.M."/>
            <person name="Islam M.M."/>
            <person name="Ahmed B."/>
            <person name="Halim A."/>
            <person name="Hossen Q.M.M."/>
            <person name="Hossain M.Z."/>
            <person name="Ahmed R."/>
            <person name="Khan M.M."/>
            <person name="Islam R."/>
            <person name="Rashid M.M."/>
            <person name="Khan S.A."/>
            <person name="Rahman M.S."/>
            <person name="Alam M."/>
        </authorList>
    </citation>
    <scope>NUCLEOTIDE SEQUENCE [LARGE SCALE GENOMIC DNA]</scope>
    <source>
        <strain evidence="3">cv. CVL-1</strain>
        <tissue evidence="2">Whole seedling</tissue>
    </source>
</reference>
<proteinExistence type="predicted"/>
<dbReference type="Gramene" id="OMP05946">
    <property type="protein sequence ID" value="OMP05946"/>
    <property type="gene ID" value="CCACVL1_01781"/>
</dbReference>
<gene>
    <name evidence="2" type="ORF">CCACVL1_01781</name>
</gene>
<accession>A0A1R3KFR9</accession>